<name>A0A2H1WFU2_SPOFR</name>
<organism evidence="1">
    <name type="scientific">Spodoptera frugiperda</name>
    <name type="common">Fall armyworm</name>
    <dbReference type="NCBI Taxonomy" id="7108"/>
    <lineage>
        <taxon>Eukaryota</taxon>
        <taxon>Metazoa</taxon>
        <taxon>Ecdysozoa</taxon>
        <taxon>Arthropoda</taxon>
        <taxon>Hexapoda</taxon>
        <taxon>Insecta</taxon>
        <taxon>Pterygota</taxon>
        <taxon>Neoptera</taxon>
        <taxon>Endopterygota</taxon>
        <taxon>Lepidoptera</taxon>
        <taxon>Glossata</taxon>
        <taxon>Ditrysia</taxon>
        <taxon>Noctuoidea</taxon>
        <taxon>Noctuidae</taxon>
        <taxon>Amphipyrinae</taxon>
        <taxon>Spodoptera</taxon>
    </lineage>
</organism>
<proteinExistence type="predicted"/>
<evidence type="ECO:0000313" key="1">
    <source>
        <dbReference type="EMBL" id="SOQ51955.1"/>
    </source>
</evidence>
<gene>
    <name evidence="1" type="ORF">SFRICE_013416</name>
</gene>
<sequence length="113" mass="13004">MQQSRNAAHEYEPLALLETSRVPRQKDMRTEVLITTRNAAIQCTHTFHHLCYKSHVIGGEPSTGYNSRLRATAEKFSKTQKKPSNTLPDNKLKSKTITIKWRCSYIKPPARHK</sequence>
<dbReference type="AlphaFoldDB" id="A0A2H1WFU2"/>
<accession>A0A2H1WFU2</accession>
<protein>
    <submittedName>
        <fullName evidence="1">SFRICE_013416</fullName>
    </submittedName>
</protein>
<reference evidence="1" key="1">
    <citation type="submission" date="2016-07" db="EMBL/GenBank/DDBJ databases">
        <authorList>
            <person name="Bretaudeau A."/>
        </authorList>
    </citation>
    <scope>NUCLEOTIDE SEQUENCE</scope>
    <source>
        <strain evidence="1">Rice</strain>
        <tissue evidence="1">Whole body</tissue>
    </source>
</reference>
<dbReference type="EMBL" id="ODYU01008392">
    <property type="protein sequence ID" value="SOQ51955.1"/>
    <property type="molecule type" value="Genomic_DNA"/>
</dbReference>